<dbReference type="SMART" id="SM01117">
    <property type="entry name" value="Cyt-b5"/>
    <property type="match status" value="1"/>
</dbReference>
<feature type="domain" description="Cytochrome b5 heme-binding" evidence="1">
    <location>
        <begin position="6"/>
        <end position="70"/>
    </location>
</feature>
<name>A0A9N8EH24_9STRA</name>
<dbReference type="InterPro" id="IPR001199">
    <property type="entry name" value="Cyt_B5-like_heme/steroid-bd"/>
</dbReference>
<evidence type="ECO:0000313" key="3">
    <source>
        <dbReference type="Proteomes" id="UP001153069"/>
    </source>
</evidence>
<dbReference type="SUPFAM" id="SSF55856">
    <property type="entry name" value="Cytochrome b5-like heme/steroid binding domain"/>
    <property type="match status" value="1"/>
</dbReference>
<dbReference type="PROSITE" id="PS50255">
    <property type="entry name" value="CYTOCHROME_B5_2"/>
    <property type="match status" value="1"/>
</dbReference>
<evidence type="ECO:0000313" key="2">
    <source>
        <dbReference type="EMBL" id="CAB9519044.1"/>
    </source>
</evidence>
<dbReference type="Pfam" id="PF00173">
    <property type="entry name" value="Cyt-b5"/>
    <property type="match status" value="1"/>
</dbReference>
<organism evidence="2 3">
    <name type="scientific">Seminavis robusta</name>
    <dbReference type="NCBI Taxonomy" id="568900"/>
    <lineage>
        <taxon>Eukaryota</taxon>
        <taxon>Sar</taxon>
        <taxon>Stramenopiles</taxon>
        <taxon>Ochrophyta</taxon>
        <taxon>Bacillariophyta</taxon>
        <taxon>Bacillariophyceae</taxon>
        <taxon>Bacillariophycidae</taxon>
        <taxon>Naviculales</taxon>
        <taxon>Naviculaceae</taxon>
        <taxon>Seminavis</taxon>
    </lineage>
</organism>
<dbReference type="Gene3D" id="3.10.120.10">
    <property type="entry name" value="Cytochrome b5-like heme/steroid binding domain"/>
    <property type="match status" value="1"/>
</dbReference>
<evidence type="ECO:0000259" key="1">
    <source>
        <dbReference type="PROSITE" id="PS50255"/>
    </source>
</evidence>
<gene>
    <name evidence="2" type="ORF">SEMRO_983_G227860.1</name>
</gene>
<comment type="caution">
    <text evidence="2">The sequence shown here is derived from an EMBL/GenBank/DDBJ whole genome shotgun (WGS) entry which is preliminary data.</text>
</comment>
<dbReference type="OrthoDB" id="260519at2759"/>
<proteinExistence type="predicted"/>
<accession>A0A9N8EH24</accession>
<sequence length="112" mass="12705">MSRPATTTITLEECDKHASEGDFWVVVETYVLDLSSFLQHHPGRARKIIQKRKELGCDITPNFLNHFGHTVRTFRQACQEFDRTQEPVSFDFQETANNKNAPVVILGKIGSG</sequence>
<dbReference type="AlphaFoldDB" id="A0A9N8EH24"/>
<dbReference type="InterPro" id="IPR036400">
    <property type="entry name" value="Cyt_B5-like_heme/steroid_sf"/>
</dbReference>
<dbReference type="EMBL" id="CAICTM010000981">
    <property type="protein sequence ID" value="CAB9519044.1"/>
    <property type="molecule type" value="Genomic_DNA"/>
</dbReference>
<reference evidence="2" key="1">
    <citation type="submission" date="2020-06" db="EMBL/GenBank/DDBJ databases">
        <authorList>
            <consortium name="Plant Systems Biology data submission"/>
        </authorList>
    </citation>
    <scope>NUCLEOTIDE SEQUENCE</scope>
    <source>
        <strain evidence="2">D6</strain>
    </source>
</reference>
<protein>
    <recommendedName>
        <fullName evidence="1">Cytochrome b5 heme-binding domain-containing protein</fullName>
    </recommendedName>
</protein>
<keyword evidence="3" id="KW-1185">Reference proteome</keyword>
<dbReference type="Proteomes" id="UP001153069">
    <property type="component" value="Unassembled WGS sequence"/>
</dbReference>